<dbReference type="eggNOG" id="ENOG502SARD">
    <property type="taxonomic scope" value="Eukaryota"/>
</dbReference>
<dbReference type="EMBL" id="HF935265">
    <property type="protein sequence ID" value="CCX05679.1"/>
    <property type="molecule type" value="Genomic_DNA"/>
</dbReference>
<dbReference type="PANTHER" id="PTHR42083">
    <property type="entry name" value="MARVEL DOMAIN-CONTAINING PROTEIN"/>
    <property type="match status" value="1"/>
</dbReference>
<evidence type="ECO:0000256" key="1">
    <source>
        <dbReference type="SAM" id="Phobius"/>
    </source>
</evidence>
<feature type="transmembrane region" description="Helical" evidence="1">
    <location>
        <begin position="21"/>
        <end position="40"/>
    </location>
</feature>
<keyword evidence="1" id="KW-0472">Membrane</keyword>
<reference evidence="2 3" key="1">
    <citation type="journal article" date="2013" name="PLoS Genet.">
        <title>The genome and development-dependent transcriptomes of Pyronema confluens: a window into fungal evolution.</title>
        <authorList>
            <person name="Traeger S."/>
            <person name="Altegoer F."/>
            <person name="Freitag M."/>
            <person name="Gabaldon T."/>
            <person name="Kempken F."/>
            <person name="Kumar A."/>
            <person name="Marcet-Houben M."/>
            <person name="Poggeler S."/>
            <person name="Stajich J.E."/>
            <person name="Nowrousian M."/>
        </authorList>
    </citation>
    <scope>NUCLEOTIDE SEQUENCE [LARGE SCALE GENOMIC DNA]</scope>
    <source>
        <strain evidence="3">CBS 100304</strain>
        <tissue evidence="2">Vegetative mycelium</tissue>
    </source>
</reference>
<dbReference type="Proteomes" id="UP000018144">
    <property type="component" value="Unassembled WGS sequence"/>
</dbReference>
<organism evidence="2 3">
    <name type="scientific">Pyronema omphalodes (strain CBS 100304)</name>
    <name type="common">Pyronema confluens</name>
    <dbReference type="NCBI Taxonomy" id="1076935"/>
    <lineage>
        <taxon>Eukaryota</taxon>
        <taxon>Fungi</taxon>
        <taxon>Dikarya</taxon>
        <taxon>Ascomycota</taxon>
        <taxon>Pezizomycotina</taxon>
        <taxon>Pezizomycetes</taxon>
        <taxon>Pezizales</taxon>
        <taxon>Pyronemataceae</taxon>
        <taxon>Pyronema</taxon>
    </lineage>
</organism>
<keyword evidence="1" id="KW-1133">Transmembrane helix</keyword>
<evidence type="ECO:0008006" key="4">
    <source>
        <dbReference type="Google" id="ProtNLM"/>
    </source>
</evidence>
<dbReference type="AlphaFoldDB" id="U4L0U9"/>
<sequence length="154" mass="16774">MVLKSTSNRSAPPGGVVGLALRILLRVSQIIVAIVTAALYGKDVGAGNHAAAWVFAVVVSVLSALTAGVYLLPFLRSHKTFAWDAILFLFWTALFGAFANMYLHAVCKTGCRNMKTAMWFDLIGMLLWFISATAGAVMFWKERRRAYTGRGSVV</sequence>
<dbReference type="OrthoDB" id="5363290at2759"/>
<accession>U4L0U9</accession>
<keyword evidence="3" id="KW-1185">Reference proteome</keyword>
<keyword evidence="1" id="KW-0812">Transmembrane</keyword>
<name>U4L0U9_PYROM</name>
<dbReference type="PANTHER" id="PTHR42083:SF1">
    <property type="entry name" value="MARVEL DOMAIN-CONTAINING PROTEIN"/>
    <property type="match status" value="1"/>
</dbReference>
<gene>
    <name evidence="2" type="ORF">PCON_05266</name>
</gene>
<evidence type="ECO:0000313" key="2">
    <source>
        <dbReference type="EMBL" id="CCX05679.1"/>
    </source>
</evidence>
<feature type="transmembrane region" description="Helical" evidence="1">
    <location>
        <begin position="52"/>
        <end position="73"/>
    </location>
</feature>
<dbReference type="OMA" id="CIRFLQF"/>
<feature type="transmembrane region" description="Helical" evidence="1">
    <location>
        <begin position="117"/>
        <end position="140"/>
    </location>
</feature>
<proteinExistence type="predicted"/>
<feature type="transmembrane region" description="Helical" evidence="1">
    <location>
        <begin position="85"/>
        <end position="105"/>
    </location>
</feature>
<evidence type="ECO:0000313" key="3">
    <source>
        <dbReference type="Proteomes" id="UP000018144"/>
    </source>
</evidence>
<protein>
    <recommendedName>
        <fullName evidence="4">MARVEL domain-containing protein</fullName>
    </recommendedName>
</protein>